<dbReference type="Pfam" id="PF21761">
    <property type="entry name" value="RedAm-like_C"/>
    <property type="match status" value="1"/>
</dbReference>
<gene>
    <name evidence="4" type="ORF">ABVQ20_28680</name>
</gene>
<sequence>MHVLIAGQGYMGRALVDALLARGIAVSVWNRTVERCFAAVSAGANLAMTIEDGAQSCDVMITCLSDSAAVRASLATLQTGRILQGKALVQLSQTTVEEAEVLAEWAAANGVGYLDGSIMGLPSDIRGEGCMIVYSGQKAEFERQRSILSALGGNPRHVGEAAGAASAFDKAFFSAYYTHLAGFFHGAAICKAAGVPLETYFDLMTTVWNWQGPDAAFADMIRTGDFTAKEATLDVHAYAFAQVSRLCRQKGIDARLPDAVAAAMADAIERGLGDQEIAALVETFQNSGR</sequence>
<dbReference type="InterPro" id="IPR015815">
    <property type="entry name" value="HIBADH-related"/>
</dbReference>
<accession>A0ABV2DLL3</accession>
<evidence type="ECO:0000259" key="2">
    <source>
        <dbReference type="Pfam" id="PF03446"/>
    </source>
</evidence>
<dbReference type="InterPro" id="IPR036291">
    <property type="entry name" value="NAD(P)-bd_dom_sf"/>
</dbReference>
<comment type="caution">
    <text evidence="4">The sequence shown here is derived from an EMBL/GenBank/DDBJ whole genome shotgun (WGS) entry which is preliminary data.</text>
</comment>
<evidence type="ECO:0000313" key="5">
    <source>
        <dbReference type="Proteomes" id="UP001548832"/>
    </source>
</evidence>
<dbReference type="Pfam" id="PF03446">
    <property type="entry name" value="NAD_binding_2"/>
    <property type="match status" value="1"/>
</dbReference>
<dbReference type="InterPro" id="IPR048666">
    <property type="entry name" value="RedAm-like_C"/>
</dbReference>
<dbReference type="SUPFAM" id="SSF48179">
    <property type="entry name" value="6-phosphogluconate dehydrogenase C-terminal domain-like"/>
    <property type="match status" value="1"/>
</dbReference>
<dbReference type="PANTHER" id="PTHR43580">
    <property type="entry name" value="OXIDOREDUCTASE GLYR1-RELATED"/>
    <property type="match status" value="1"/>
</dbReference>
<dbReference type="Gene3D" id="1.10.1040.10">
    <property type="entry name" value="N-(1-d-carboxylethyl)-l-norvaline Dehydrogenase, domain 2"/>
    <property type="match status" value="1"/>
</dbReference>
<proteinExistence type="predicted"/>
<reference evidence="4 5" key="1">
    <citation type="submission" date="2024-06" db="EMBL/GenBank/DDBJ databases">
        <authorList>
            <person name="Kim D.-U."/>
        </authorList>
    </citation>
    <scope>NUCLEOTIDE SEQUENCE [LARGE SCALE GENOMIC DNA]</scope>
    <source>
        <strain evidence="4 5">KACC15460</strain>
    </source>
</reference>
<dbReference type="PANTHER" id="PTHR43580:SF2">
    <property type="entry name" value="CYTOKINE-LIKE NUCLEAR FACTOR N-PAC"/>
    <property type="match status" value="1"/>
</dbReference>
<dbReference type="Proteomes" id="UP001548832">
    <property type="component" value="Unassembled WGS sequence"/>
</dbReference>
<dbReference type="EMBL" id="JBEWSZ010000002">
    <property type="protein sequence ID" value="MET2830967.1"/>
    <property type="molecule type" value="Genomic_DNA"/>
</dbReference>
<evidence type="ECO:0000313" key="4">
    <source>
        <dbReference type="EMBL" id="MET2830967.1"/>
    </source>
</evidence>
<dbReference type="RefSeq" id="WP_354463049.1">
    <property type="nucleotide sequence ID" value="NZ_JBEWSZ010000002.1"/>
</dbReference>
<feature type="domain" description="NADPH-dependent reductive aminase-like C-terminal" evidence="3">
    <location>
        <begin position="162"/>
        <end position="285"/>
    </location>
</feature>
<organism evidence="4 5">
    <name type="scientific">Mesorhizobium shangrilense</name>
    <dbReference type="NCBI Taxonomy" id="460060"/>
    <lineage>
        <taxon>Bacteria</taxon>
        <taxon>Pseudomonadati</taxon>
        <taxon>Pseudomonadota</taxon>
        <taxon>Alphaproteobacteria</taxon>
        <taxon>Hyphomicrobiales</taxon>
        <taxon>Phyllobacteriaceae</taxon>
        <taxon>Mesorhizobium</taxon>
    </lineage>
</organism>
<keyword evidence="5" id="KW-1185">Reference proteome</keyword>
<protein>
    <submittedName>
        <fullName evidence="4">NAD(P)-binding domain-containing protein</fullName>
    </submittedName>
</protein>
<dbReference type="SUPFAM" id="SSF51735">
    <property type="entry name" value="NAD(P)-binding Rossmann-fold domains"/>
    <property type="match status" value="1"/>
</dbReference>
<feature type="domain" description="6-phosphogluconate dehydrogenase NADP-binding" evidence="2">
    <location>
        <begin position="5"/>
        <end position="156"/>
    </location>
</feature>
<dbReference type="InterPro" id="IPR008927">
    <property type="entry name" value="6-PGluconate_DH-like_C_sf"/>
</dbReference>
<dbReference type="InterPro" id="IPR006115">
    <property type="entry name" value="6PGDH_NADP-bd"/>
</dbReference>
<dbReference type="PIRSF" id="PIRSF000103">
    <property type="entry name" value="HIBADH"/>
    <property type="match status" value="1"/>
</dbReference>
<evidence type="ECO:0000256" key="1">
    <source>
        <dbReference type="ARBA" id="ARBA00023002"/>
    </source>
</evidence>
<dbReference type="Gene3D" id="3.40.50.720">
    <property type="entry name" value="NAD(P)-binding Rossmann-like Domain"/>
    <property type="match status" value="1"/>
</dbReference>
<keyword evidence="1" id="KW-0560">Oxidoreductase</keyword>
<name>A0ABV2DLL3_9HYPH</name>
<evidence type="ECO:0000259" key="3">
    <source>
        <dbReference type="Pfam" id="PF21761"/>
    </source>
</evidence>
<dbReference type="InterPro" id="IPR013328">
    <property type="entry name" value="6PGD_dom2"/>
</dbReference>
<dbReference type="InterPro" id="IPR051265">
    <property type="entry name" value="HIBADH-related_NP60_sf"/>
</dbReference>